<comment type="caution">
    <text evidence="6">The sequence shown here is derived from an EMBL/GenBank/DDBJ whole genome shotgun (WGS) entry which is preliminary data.</text>
</comment>
<organism evidence="6 7">
    <name type="scientific">Fontibacillus solani</name>
    <dbReference type="NCBI Taxonomy" id="1572857"/>
    <lineage>
        <taxon>Bacteria</taxon>
        <taxon>Bacillati</taxon>
        <taxon>Bacillota</taxon>
        <taxon>Bacilli</taxon>
        <taxon>Bacillales</taxon>
        <taxon>Paenibacillaceae</taxon>
        <taxon>Fontibacillus</taxon>
    </lineage>
</organism>
<keyword evidence="3" id="KW-0472">Membrane</keyword>
<evidence type="ECO:0000256" key="5">
    <source>
        <dbReference type="ARBA" id="ARBA00023288"/>
    </source>
</evidence>
<keyword evidence="2" id="KW-0732">Signal</keyword>
<dbReference type="PANTHER" id="PTHR43649">
    <property type="entry name" value="ARABINOSE-BINDING PROTEIN-RELATED"/>
    <property type="match status" value="1"/>
</dbReference>
<dbReference type="EMBL" id="JACJIP010000012">
    <property type="protein sequence ID" value="MBA9085718.1"/>
    <property type="molecule type" value="Genomic_DNA"/>
</dbReference>
<keyword evidence="7" id="KW-1185">Reference proteome</keyword>
<accession>A0A7W3STG0</accession>
<dbReference type="PANTHER" id="PTHR43649:SF33">
    <property type="entry name" value="POLYGALACTURONAN_RHAMNOGALACTURONAN-BINDING PROTEIN YTCQ"/>
    <property type="match status" value="1"/>
</dbReference>
<proteinExistence type="predicted"/>
<protein>
    <submittedName>
        <fullName evidence="6">Multiple sugar transport system substrate-binding protein</fullName>
    </submittedName>
</protein>
<keyword evidence="5" id="KW-0449">Lipoprotein</keyword>
<keyword evidence="6" id="KW-0762">Sugar transport</keyword>
<keyword evidence="1" id="KW-1003">Cell membrane</keyword>
<dbReference type="RefSeq" id="WP_182535547.1">
    <property type="nucleotide sequence ID" value="NZ_JACJIP010000012.1"/>
</dbReference>
<evidence type="ECO:0000313" key="6">
    <source>
        <dbReference type="EMBL" id="MBA9085718.1"/>
    </source>
</evidence>
<name>A0A7W3STG0_9BACL</name>
<evidence type="ECO:0000256" key="2">
    <source>
        <dbReference type="ARBA" id="ARBA00022729"/>
    </source>
</evidence>
<dbReference type="Gene3D" id="3.40.190.10">
    <property type="entry name" value="Periplasmic binding protein-like II"/>
    <property type="match status" value="1"/>
</dbReference>
<gene>
    <name evidence="6" type="ORF">FHR92_002185</name>
</gene>
<reference evidence="6 7" key="1">
    <citation type="submission" date="2020-08" db="EMBL/GenBank/DDBJ databases">
        <title>Genomic Encyclopedia of Type Strains, Phase III (KMG-III): the genomes of soil and plant-associated and newly described type strains.</title>
        <authorList>
            <person name="Whitman W."/>
        </authorList>
    </citation>
    <scope>NUCLEOTIDE SEQUENCE [LARGE SCALE GENOMIC DNA]</scope>
    <source>
        <strain evidence="6 7">CECT 8693</strain>
    </source>
</reference>
<dbReference type="Proteomes" id="UP000567067">
    <property type="component" value="Unassembled WGS sequence"/>
</dbReference>
<dbReference type="SUPFAM" id="SSF53850">
    <property type="entry name" value="Periplasmic binding protein-like II"/>
    <property type="match status" value="1"/>
</dbReference>
<sequence>MNRRVLKILIISISLFILITACSNNKETLKYDGGQDITARLKIMAVGEKDVLMEEYGDMFRSKYPNIEIEFVNKYTQSNFDKTIEEEKPDVFMLSLEEYKQLVQKDKLYDLSLMFSNDEFDLEGIHPGIVESLRQMGNGRLFGLAPGFQSKAIYYNKDIFDKYGIPYPYDGMTWEEVIQLAKRFPTEDGISGLYMQDFYTFVGQIEWSENLKIVNEKEMKVVLDSKSYRDIFEMILDAYQSKAVEIPFLDSFYVYDPFITGQSAMTMDYYYYINNKINWAQAEKGSNFNLNWDVASAPVDDSDRELSPYFMFGGIFSIHIDSEQKQAAWEFVKFVNSEEYSKANSRTAGFNPTTRTKNIFNPEGKRMEAFYSLKPNLFRNYVHWEVLPKEFGKILDIINSEGKAAMVGAKTLDEAIASMQERGQQLLDQK</sequence>
<dbReference type="Pfam" id="PF01547">
    <property type="entry name" value="SBP_bac_1"/>
    <property type="match status" value="1"/>
</dbReference>
<dbReference type="InterPro" id="IPR006059">
    <property type="entry name" value="SBP"/>
</dbReference>
<evidence type="ECO:0000256" key="4">
    <source>
        <dbReference type="ARBA" id="ARBA00023139"/>
    </source>
</evidence>
<evidence type="ECO:0000313" key="7">
    <source>
        <dbReference type="Proteomes" id="UP000567067"/>
    </source>
</evidence>
<evidence type="ECO:0000256" key="3">
    <source>
        <dbReference type="ARBA" id="ARBA00023136"/>
    </source>
</evidence>
<keyword evidence="4" id="KW-0564">Palmitate</keyword>
<dbReference type="InterPro" id="IPR050490">
    <property type="entry name" value="Bact_solute-bd_prot1"/>
</dbReference>
<keyword evidence="6" id="KW-0813">Transport</keyword>
<evidence type="ECO:0000256" key="1">
    <source>
        <dbReference type="ARBA" id="ARBA00022475"/>
    </source>
</evidence>
<dbReference type="PROSITE" id="PS51257">
    <property type="entry name" value="PROKAR_LIPOPROTEIN"/>
    <property type="match status" value="1"/>
</dbReference>
<dbReference type="AlphaFoldDB" id="A0A7W3STG0"/>